<evidence type="ECO:0000313" key="4">
    <source>
        <dbReference type="EMBL" id="OYD15593.1"/>
    </source>
</evidence>
<feature type="domain" description="M23ase beta-sheet core" evidence="3">
    <location>
        <begin position="257"/>
        <end position="350"/>
    </location>
</feature>
<evidence type="ECO:0000256" key="1">
    <source>
        <dbReference type="ARBA" id="ARBA00022729"/>
    </source>
</evidence>
<dbReference type="Proteomes" id="UP000215215">
    <property type="component" value="Unassembled WGS sequence"/>
</dbReference>
<dbReference type="Gene3D" id="2.70.70.10">
    <property type="entry name" value="Glucose Permease (Domain IIA)"/>
    <property type="match status" value="1"/>
</dbReference>
<dbReference type="EMBL" id="NOZQ01000109">
    <property type="protein sequence ID" value="OYD15593.1"/>
    <property type="molecule type" value="Genomic_DNA"/>
</dbReference>
<dbReference type="GO" id="GO:0004222">
    <property type="term" value="F:metalloendopeptidase activity"/>
    <property type="evidence" value="ECO:0007669"/>
    <property type="project" value="TreeGrafter"/>
</dbReference>
<keyword evidence="2" id="KW-0175">Coiled coil</keyword>
<dbReference type="PANTHER" id="PTHR21666:SF289">
    <property type="entry name" value="L-ALA--D-GLU ENDOPEPTIDASE"/>
    <property type="match status" value="1"/>
</dbReference>
<sequence>MIWILISILIFSADYTGKLEKVEKELRETQKELKTVKKKEGSILGEIEQIEREAERQRKKLLRLKKKEKKIREKIDLLSEGSLTIQESIEEREDKFNKAILSLYKHLSIPPSTDIILCRQKEENIFYLREFSKAEKSVIDSLSYRKDSLLASKNIAKDELETLLSLKREEKAVRNKILAQKKAKRKLLNSVKTKKGELAKLIEELNRSREELEEFMRRMAKGKIRGKVEKFIWPTQGKVVSNFGTVVDPVYGTKLLNNGVDIRAKGGNDVVASHDGKVVYASRFYGYGNIVIIDHENGYHTLYAHLSTIKVMNGEKVKREEVIGCVGTSGTVSEPTLHFEIRRDGKAIDPLTLLK</sequence>
<dbReference type="Pfam" id="PF01551">
    <property type="entry name" value="Peptidase_M23"/>
    <property type="match status" value="1"/>
</dbReference>
<dbReference type="CDD" id="cd12797">
    <property type="entry name" value="M23_peptidase"/>
    <property type="match status" value="1"/>
</dbReference>
<reference evidence="4 5" key="1">
    <citation type="submission" date="2017-07" db="EMBL/GenBank/DDBJ databases">
        <title>Recovery of genomes from metagenomes via a dereplication, aggregation, and scoring strategy.</title>
        <authorList>
            <person name="Sieber C.M."/>
            <person name="Probst A.J."/>
            <person name="Sharrar A."/>
            <person name="Thomas B.C."/>
            <person name="Hess M."/>
            <person name="Tringe S.G."/>
            <person name="Banfield J.F."/>
        </authorList>
    </citation>
    <scope>NUCLEOTIDE SEQUENCE [LARGE SCALE GENOMIC DNA]</scope>
    <source>
        <strain evidence="4">JGI_Cruoil_03_44_89</strain>
    </source>
</reference>
<proteinExistence type="predicted"/>
<dbReference type="PANTHER" id="PTHR21666">
    <property type="entry name" value="PEPTIDASE-RELATED"/>
    <property type="match status" value="1"/>
</dbReference>
<evidence type="ECO:0000256" key="2">
    <source>
        <dbReference type="SAM" id="Coils"/>
    </source>
</evidence>
<name>A0A235BSZ5_UNCW3</name>
<protein>
    <recommendedName>
        <fullName evidence="3">M23ase beta-sheet core domain-containing protein</fullName>
    </recommendedName>
</protein>
<comment type="caution">
    <text evidence="4">The sequence shown here is derived from an EMBL/GenBank/DDBJ whole genome shotgun (WGS) entry which is preliminary data.</text>
</comment>
<dbReference type="InterPro" id="IPR016047">
    <property type="entry name" value="M23ase_b-sheet_dom"/>
</dbReference>
<dbReference type="AlphaFoldDB" id="A0A235BSZ5"/>
<evidence type="ECO:0000313" key="5">
    <source>
        <dbReference type="Proteomes" id="UP000215215"/>
    </source>
</evidence>
<feature type="coiled-coil region" evidence="2">
    <location>
        <begin position="12"/>
        <end position="74"/>
    </location>
</feature>
<accession>A0A235BSZ5</accession>
<evidence type="ECO:0000259" key="3">
    <source>
        <dbReference type="Pfam" id="PF01551"/>
    </source>
</evidence>
<keyword evidence="1" id="KW-0732">Signal</keyword>
<feature type="coiled-coil region" evidence="2">
    <location>
        <begin position="184"/>
        <end position="225"/>
    </location>
</feature>
<dbReference type="SUPFAM" id="SSF51261">
    <property type="entry name" value="Duplicated hybrid motif"/>
    <property type="match status" value="1"/>
</dbReference>
<gene>
    <name evidence="4" type="ORF">CH333_05310</name>
</gene>
<organism evidence="4 5">
    <name type="scientific">candidate division WOR-3 bacterium JGI_Cruoil_03_44_89</name>
    <dbReference type="NCBI Taxonomy" id="1973748"/>
    <lineage>
        <taxon>Bacteria</taxon>
        <taxon>Bacteria division WOR-3</taxon>
    </lineage>
</organism>
<dbReference type="InterPro" id="IPR050570">
    <property type="entry name" value="Cell_wall_metabolism_enzyme"/>
</dbReference>
<dbReference type="InterPro" id="IPR011055">
    <property type="entry name" value="Dup_hybrid_motif"/>
</dbReference>